<evidence type="ECO:0000313" key="2">
    <source>
        <dbReference type="Proteomes" id="UP001597314"/>
    </source>
</evidence>
<evidence type="ECO:0000313" key="1">
    <source>
        <dbReference type="EMBL" id="MFD2184512.1"/>
    </source>
</evidence>
<reference evidence="2" key="1">
    <citation type="journal article" date="2019" name="Int. J. Syst. Evol. Microbiol.">
        <title>The Global Catalogue of Microorganisms (GCM) 10K type strain sequencing project: providing services to taxonomists for standard genome sequencing and annotation.</title>
        <authorList>
            <consortium name="The Broad Institute Genomics Platform"/>
            <consortium name="The Broad Institute Genome Sequencing Center for Infectious Disease"/>
            <person name="Wu L."/>
            <person name="Ma J."/>
        </authorList>
    </citation>
    <scope>NUCLEOTIDE SEQUENCE [LARGE SCALE GENOMIC DNA]</scope>
    <source>
        <strain evidence="2">CGMCC 1.6774</strain>
    </source>
</reference>
<comment type="caution">
    <text evidence="1">The sequence shown here is derived from an EMBL/GenBank/DDBJ whole genome shotgun (WGS) entry which is preliminary data.</text>
</comment>
<gene>
    <name evidence="1" type="ORF">ACFSOX_20345</name>
</gene>
<dbReference type="InterPro" id="IPR022254">
    <property type="entry name" value="DUF3775"/>
</dbReference>
<sequence length="136" mass="15386">MITAPALTISPEKVCYVIMKAREFEVQDVATDSDDDADETSWSALDARRDDPTYRELKAFIRSLNQDEQVDLVALTWLGRGDGSLDDWDDLRAEAARAHNKRTADYLLSKPMLPDHLEDALDQFGCSCDDYDLGHF</sequence>
<dbReference type="Pfam" id="PF12616">
    <property type="entry name" value="DUF3775"/>
    <property type="match status" value="1"/>
</dbReference>
<keyword evidence="2" id="KW-1185">Reference proteome</keyword>
<protein>
    <submittedName>
        <fullName evidence="1">DUF3775 domain-containing protein</fullName>
    </submittedName>
</protein>
<dbReference type="EMBL" id="JBHUIW010000029">
    <property type="protein sequence ID" value="MFD2184512.1"/>
    <property type="molecule type" value="Genomic_DNA"/>
</dbReference>
<proteinExistence type="predicted"/>
<dbReference type="Proteomes" id="UP001597314">
    <property type="component" value="Unassembled WGS sequence"/>
</dbReference>
<name>A0ABW5APY8_9BRAD</name>
<accession>A0ABW5APY8</accession>
<organism evidence="1 2">
    <name type="scientific">Rhodoplanes azumiensis</name>
    <dbReference type="NCBI Taxonomy" id="1897628"/>
    <lineage>
        <taxon>Bacteria</taxon>
        <taxon>Pseudomonadati</taxon>
        <taxon>Pseudomonadota</taxon>
        <taxon>Alphaproteobacteria</taxon>
        <taxon>Hyphomicrobiales</taxon>
        <taxon>Nitrobacteraceae</taxon>
        <taxon>Rhodoplanes</taxon>
    </lineage>
</organism>
<dbReference type="RefSeq" id="WP_378479655.1">
    <property type="nucleotide sequence ID" value="NZ_JBHUIW010000029.1"/>
</dbReference>